<reference evidence="1" key="1">
    <citation type="submission" date="2019-08" db="EMBL/GenBank/DDBJ databases">
        <authorList>
            <person name="Kucharzyk K."/>
            <person name="Murdoch R.W."/>
            <person name="Higgins S."/>
            <person name="Loffler F."/>
        </authorList>
    </citation>
    <scope>NUCLEOTIDE SEQUENCE</scope>
</reference>
<dbReference type="AlphaFoldDB" id="A0A645CIJ7"/>
<comment type="caution">
    <text evidence="1">The sequence shown here is derived from an EMBL/GenBank/DDBJ whole genome shotgun (WGS) entry which is preliminary data.</text>
</comment>
<dbReference type="EMBL" id="VSSQ01027494">
    <property type="protein sequence ID" value="MPM76776.1"/>
    <property type="molecule type" value="Genomic_DNA"/>
</dbReference>
<organism evidence="1">
    <name type="scientific">bioreactor metagenome</name>
    <dbReference type="NCBI Taxonomy" id="1076179"/>
    <lineage>
        <taxon>unclassified sequences</taxon>
        <taxon>metagenomes</taxon>
        <taxon>ecological metagenomes</taxon>
    </lineage>
</organism>
<protein>
    <submittedName>
        <fullName evidence="1">Uncharacterized protein</fullName>
    </submittedName>
</protein>
<gene>
    <name evidence="1" type="ORF">SDC9_123775</name>
</gene>
<proteinExistence type="predicted"/>
<name>A0A645CIJ7_9ZZZZ</name>
<evidence type="ECO:0000313" key="1">
    <source>
        <dbReference type="EMBL" id="MPM76776.1"/>
    </source>
</evidence>
<sequence length="207" mass="22657">MHHFIQLCFQGNDTVLDLAPVKLKLLLSFASGSLHPSLLPAQARPTTGKAGKGVFKAGKLHLEHRFLSGSTVCKDLQDDLVAVNDRNLPDFLQVALDPRIDLSVENDQIDTKLIDEGLDCFDLAAADQGGAVGLSEADMFNAQRFASHGVCQGFELFAASIAFLRILLWFGEDQEQCLLLGFLNFVNVFAFGNRLVSPVVVLDTHWC</sequence>
<accession>A0A645CIJ7</accession>